<evidence type="ECO:0000259" key="8">
    <source>
        <dbReference type="PROSITE" id="PS51935"/>
    </source>
</evidence>
<comment type="caution">
    <text evidence="9">The sequence shown here is derived from an EMBL/GenBank/DDBJ whole genome shotgun (WGS) entry which is preliminary data.</text>
</comment>
<feature type="region of interest" description="Disordered" evidence="6">
    <location>
        <begin position="206"/>
        <end position="230"/>
    </location>
</feature>
<dbReference type="Pfam" id="PF00877">
    <property type="entry name" value="NLPC_P60"/>
    <property type="match status" value="1"/>
</dbReference>
<sequence length="362" mass="37967">MASHRRPSPSGLAQTARVTFVSAAVATAAAALAAPANAARPGAPSGTAEPSGTVKARVDRLYEEAERATEKYNAAKERADGLHRTADQAADRVARGQEHVNRLRTALGMIATAQYRSGAVDPALQLLLSSDPDGYLERAAALDRVSGRQAEQLRVLVAAQRALRQERSQVARTLGELEDSRRAAEERKHEVERKLAAASRLLNSLPQPDREAYGRASRSGGDRSEGSLGSVEQAVEHVGSAAASAAASARGAIAVAAARSALGSPYAWGATGPGSFDCSGLMQWAYGRAGVGLPRTSQAQRNAGRHVPLSEARPGDLVVYRGDASHVGMYVGNGQVIHAPYPGARVRYDPVGMMPISSVTRP</sequence>
<accession>A0ABW0Z9Z2</accession>
<keyword evidence="10" id="KW-1185">Reference proteome</keyword>
<feature type="coiled-coil region" evidence="5">
    <location>
        <begin position="167"/>
        <end position="201"/>
    </location>
</feature>
<keyword evidence="5" id="KW-0175">Coiled coil</keyword>
<evidence type="ECO:0000256" key="1">
    <source>
        <dbReference type="ARBA" id="ARBA00007074"/>
    </source>
</evidence>
<keyword evidence="2" id="KW-0645">Protease</keyword>
<dbReference type="InterPro" id="IPR051794">
    <property type="entry name" value="PG_Endopeptidase_C40"/>
</dbReference>
<dbReference type="PROSITE" id="PS51935">
    <property type="entry name" value="NLPC_P60"/>
    <property type="match status" value="1"/>
</dbReference>
<protein>
    <submittedName>
        <fullName evidence="9">NlpC/P60 family protein</fullName>
    </submittedName>
</protein>
<name>A0ABW0Z9Z2_9ACTN</name>
<evidence type="ECO:0000256" key="4">
    <source>
        <dbReference type="ARBA" id="ARBA00022807"/>
    </source>
</evidence>
<comment type="similarity">
    <text evidence="1">Belongs to the peptidase C40 family.</text>
</comment>
<feature type="chain" id="PRO_5047029168" evidence="7">
    <location>
        <begin position="39"/>
        <end position="362"/>
    </location>
</feature>
<dbReference type="RefSeq" id="WP_390321073.1">
    <property type="nucleotide sequence ID" value="NZ_JBHSPB010000031.1"/>
</dbReference>
<evidence type="ECO:0000313" key="10">
    <source>
        <dbReference type="Proteomes" id="UP001596083"/>
    </source>
</evidence>
<evidence type="ECO:0000256" key="6">
    <source>
        <dbReference type="SAM" id="MobiDB-lite"/>
    </source>
</evidence>
<dbReference type="PROSITE" id="PS51318">
    <property type="entry name" value="TAT"/>
    <property type="match status" value="1"/>
</dbReference>
<gene>
    <name evidence="9" type="ORF">ACFP1Z_31120</name>
</gene>
<keyword evidence="3" id="KW-0378">Hydrolase</keyword>
<dbReference type="Proteomes" id="UP001596083">
    <property type="component" value="Unassembled WGS sequence"/>
</dbReference>
<dbReference type="PANTHER" id="PTHR47359:SF3">
    <property type="entry name" value="NLP_P60 DOMAIN-CONTAINING PROTEIN-RELATED"/>
    <property type="match status" value="1"/>
</dbReference>
<feature type="coiled-coil region" evidence="5">
    <location>
        <begin position="58"/>
        <end position="85"/>
    </location>
</feature>
<dbReference type="Gene3D" id="3.90.1720.10">
    <property type="entry name" value="endopeptidase domain like (from Nostoc punctiforme)"/>
    <property type="match status" value="1"/>
</dbReference>
<evidence type="ECO:0000256" key="5">
    <source>
        <dbReference type="SAM" id="Coils"/>
    </source>
</evidence>
<keyword evidence="4" id="KW-0788">Thiol protease</keyword>
<feature type="region of interest" description="Disordered" evidence="6">
    <location>
        <begin position="35"/>
        <end position="54"/>
    </location>
</feature>
<dbReference type="EMBL" id="JBHSPB010000031">
    <property type="protein sequence ID" value="MFC5724613.1"/>
    <property type="molecule type" value="Genomic_DNA"/>
</dbReference>
<dbReference type="InterPro" id="IPR038765">
    <property type="entry name" value="Papain-like_cys_pep_sf"/>
</dbReference>
<keyword evidence="7" id="KW-0732">Signal</keyword>
<evidence type="ECO:0000256" key="2">
    <source>
        <dbReference type="ARBA" id="ARBA00022670"/>
    </source>
</evidence>
<organism evidence="9 10">
    <name type="scientific">Streptomyces gamaensis</name>
    <dbReference type="NCBI Taxonomy" id="1763542"/>
    <lineage>
        <taxon>Bacteria</taxon>
        <taxon>Bacillati</taxon>
        <taxon>Actinomycetota</taxon>
        <taxon>Actinomycetes</taxon>
        <taxon>Kitasatosporales</taxon>
        <taxon>Streptomycetaceae</taxon>
        <taxon>Streptomyces</taxon>
    </lineage>
</organism>
<dbReference type="InterPro" id="IPR006311">
    <property type="entry name" value="TAT_signal"/>
</dbReference>
<evidence type="ECO:0000256" key="3">
    <source>
        <dbReference type="ARBA" id="ARBA00022801"/>
    </source>
</evidence>
<dbReference type="InterPro" id="IPR000064">
    <property type="entry name" value="NLP_P60_dom"/>
</dbReference>
<feature type="signal peptide" evidence="7">
    <location>
        <begin position="1"/>
        <end position="38"/>
    </location>
</feature>
<evidence type="ECO:0000256" key="7">
    <source>
        <dbReference type="SAM" id="SignalP"/>
    </source>
</evidence>
<dbReference type="PANTHER" id="PTHR47359">
    <property type="entry name" value="PEPTIDOGLYCAN DL-ENDOPEPTIDASE CWLO"/>
    <property type="match status" value="1"/>
</dbReference>
<feature type="compositionally biased region" description="Low complexity" evidence="6">
    <location>
        <begin position="35"/>
        <end position="44"/>
    </location>
</feature>
<reference evidence="10" key="1">
    <citation type="journal article" date="2019" name="Int. J. Syst. Evol. Microbiol.">
        <title>The Global Catalogue of Microorganisms (GCM) 10K type strain sequencing project: providing services to taxonomists for standard genome sequencing and annotation.</title>
        <authorList>
            <consortium name="The Broad Institute Genomics Platform"/>
            <consortium name="The Broad Institute Genome Sequencing Center for Infectious Disease"/>
            <person name="Wu L."/>
            <person name="Ma J."/>
        </authorList>
    </citation>
    <scope>NUCLEOTIDE SEQUENCE [LARGE SCALE GENOMIC DNA]</scope>
    <source>
        <strain evidence="10">CGMCC 4.7304</strain>
    </source>
</reference>
<feature type="domain" description="NlpC/P60" evidence="8">
    <location>
        <begin position="248"/>
        <end position="362"/>
    </location>
</feature>
<proteinExistence type="inferred from homology"/>
<dbReference type="SUPFAM" id="SSF54001">
    <property type="entry name" value="Cysteine proteinases"/>
    <property type="match status" value="1"/>
</dbReference>
<evidence type="ECO:0000313" key="9">
    <source>
        <dbReference type="EMBL" id="MFC5724613.1"/>
    </source>
</evidence>